<dbReference type="GO" id="GO:0015562">
    <property type="term" value="F:efflux transmembrane transporter activity"/>
    <property type="evidence" value="ECO:0007669"/>
    <property type="project" value="InterPro"/>
</dbReference>
<dbReference type="AlphaFoldDB" id="A0A1J0LST2"/>
<dbReference type="KEGG" id="tbc:A0O31_01290"/>
<organism evidence="9 11">
    <name type="scientific">Thermus brockianus</name>
    <dbReference type="NCBI Taxonomy" id="56956"/>
    <lineage>
        <taxon>Bacteria</taxon>
        <taxon>Thermotogati</taxon>
        <taxon>Deinococcota</taxon>
        <taxon>Deinococci</taxon>
        <taxon>Thermales</taxon>
        <taxon>Thermaceae</taxon>
        <taxon>Thermus</taxon>
    </lineage>
</organism>
<feature type="coiled-coil region" evidence="8">
    <location>
        <begin position="161"/>
        <end position="188"/>
    </location>
</feature>
<keyword evidence="4" id="KW-1134">Transmembrane beta strand</keyword>
<evidence type="ECO:0000256" key="8">
    <source>
        <dbReference type="SAM" id="Coils"/>
    </source>
</evidence>
<evidence type="ECO:0000256" key="2">
    <source>
        <dbReference type="ARBA" id="ARBA00007613"/>
    </source>
</evidence>
<evidence type="ECO:0000256" key="3">
    <source>
        <dbReference type="ARBA" id="ARBA00022448"/>
    </source>
</evidence>
<dbReference type="GO" id="GO:0009279">
    <property type="term" value="C:cell outer membrane"/>
    <property type="evidence" value="ECO:0007669"/>
    <property type="project" value="UniProtKB-SubCell"/>
</dbReference>
<dbReference type="GO" id="GO:1990281">
    <property type="term" value="C:efflux pump complex"/>
    <property type="evidence" value="ECO:0007669"/>
    <property type="project" value="TreeGrafter"/>
</dbReference>
<evidence type="ECO:0000313" key="10">
    <source>
        <dbReference type="EMBL" id="BDG17299.1"/>
    </source>
</evidence>
<dbReference type="Proteomes" id="UP000831120">
    <property type="component" value="Chromosome"/>
</dbReference>
<evidence type="ECO:0000256" key="7">
    <source>
        <dbReference type="ARBA" id="ARBA00023237"/>
    </source>
</evidence>
<keyword evidence="12" id="KW-1185">Reference proteome</keyword>
<dbReference type="SUPFAM" id="SSF56954">
    <property type="entry name" value="Outer membrane efflux proteins (OEP)"/>
    <property type="match status" value="1"/>
</dbReference>
<keyword evidence="5" id="KW-0812">Transmembrane</keyword>
<reference evidence="9" key="2">
    <citation type="journal article" date="2017" name="Stand. Genomic Sci.">
        <title>Complete genome sequence of Thermus brockianus GE-1 reveals key enzymes of xylan/xylose metabolism.</title>
        <authorList>
            <person name="Schaefers C."/>
            <person name="Blank S."/>
            <person name="Wiebusch S."/>
            <person name="Elleuche S."/>
            <person name="Antranikian G."/>
        </authorList>
    </citation>
    <scope>NUCLEOTIDE SEQUENCE</scope>
    <source>
        <strain evidence="9">GE-1</strain>
    </source>
</reference>
<keyword evidence="8" id="KW-0175">Coiled coil</keyword>
<dbReference type="Pfam" id="PF02321">
    <property type="entry name" value="OEP"/>
    <property type="match status" value="2"/>
</dbReference>
<evidence type="ECO:0000256" key="1">
    <source>
        <dbReference type="ARBA" id="ARBA00004442"/>
    </source>
</evidence>
<dbReference type="OrthoDB" id="30277at2"/>
<reference evidence="10 12" key="3">
    <citation type="journal article" date="2022" name="Microbiol. Resour. Announc.">
        <title>Complete Genome Sequences of Thermus Strains Isolated from Senami Hot Spring in Japan.</title>
        <authorList>
            <person name="Miyazaki K."/>
        </authorList>
    </citation>
    <scope>NUCLEOTIDE SEQUENCE [LARGE SCALE GENOMIC DNA]</scope>
    <source>
        <strain evidence="10 12">SNM4-1</strain>
    </source>
</reference>
<evidence type="ECO:0000313" key="11">
    <source>
        <dbReference type="Proteomes" id="UP000182993"/>
    </source>
</evidence>
<protein>
    <submittedName>
        <fullName evidence="9">Outer membrane efflux protein</fullName>
    </submittedName>
    <submittedName>
        <fullName evidence="10">Transporter</fullName>
    </submittedName>
</protein>
<evidence type="ECO:0000256" key="5">
    <source>
        <dbReference type="ARBA" id="ARBA00022692"/>
    </source>
</evidence>
<proteinExistence type="inferred from homology"/>
<keyword evidence="3" id="KW-0813">Transport</keyword>
<dbReference type="PANTHER" id="PTHR30026">
    <property type="entry name" value="OUTER MEMBRANE PROTEIN TOLC"/>
    <property type="match status" value="1"/>
</dbReference>
<dbReference type="RefSeq" id="WP_071677133.1">
    <property type="nucleotide sequence ID" value="NZ_AP025593.1"/>
</dbReference>
<accession>A0A1J0LST2</accession>
<comment type="subcellular location">
    <subcellularLocation>
        <location evidence="1">Cell outer membrane</location>
    </subcellularLocation>
</comment>
<dbReference type="STRING" id="56956.A0O31_01290"/>
<dbReference type="PANTHER" id="PTHR30026:SF20">
    <property type="entry name" value="OUTER MEMBRANE PROTEIN TOLC"/>
    <property type="match status" value="1"/>
</dbReference>
<name>A0A1J0LST2_THEBO</name>
<dbReference type="GO" id="GO:0015288">
    <property type="term" value="F:porin activity"/>
    <property type="evidence" value="ECO:0007669"/>
    <property type="project" value="TreeGrafter"/>
</dbReference>
<dbReference type="Gene3D" id="1.20.1600.10">
    <property type="entry name" value="Outer membrane efflux proteins (OEP)"/>
    <property type="match status" value="1"/>
</dbReference>
<dbReference type="EMBL" id="CP016312">
    <property type="protein sequence ID" value="APD09425.1"/>
    <property type="molecule type" value="Genomic_DNA"/>
</dbReference>
<dbReference type="InterPro" id="IPR051906">
    <property type="entry name" value="TolC-like"/>
</dbReference>
<dbReference type="InterPro" id="IPR003423">
    <property type="entry name" value="OMP_efflux"/>
</dbReference>
<dbReference type="Proteomes" id="UP000182993">
    <property type="component" value="Chromosome"/>
</dbReference>
<comment type="similarity">
    <text evidence="2">Belongs to the outer membrane factor (OMF) (TC 1.B.17) family.</text>
</comment>
<dbReference type="EMBL" id="AP025593">
    <property type="protein sequence ID" value="BDG17299.1"/>
    <property type="molecule type" value="Genomic_DNA"/>
</dbReference>
<keyword evidence="7" id="KW-0998">Cell outer membrane</keyword>
<evidence type="ECO:0000313" key="12">
    <source>
        <dbReference type="Proteomes" id="UP000831120"/>
    </source>
</evidence>
<sequence precursor="true">MPRIWSVFLLFLPALAQGMDLKTWVRESPSYQALLLQRAQAEATWEAAQKGLAPTLTPQGNYSRSLLGQESLALGLGGSMALPWGQAQDNLRGAEITYKKALLDLLSQGNLLFQTALSQYLDTYLAALDQALAQKRLAWREAQLKAVRDQREKGQATFQDLLDAEGNLAEAQAEALRAQLALSLAQARLQATLGRAVAVEALPPLPQETLSLERVLTFLEERPDVQKARLALEEAEEALAQARRERAWPEVSVSLTAQEGNAALSLGLNLKTGVLNYGAQYTVLGTGGNGGVAFQVQAGIPLLSPVQDAGVALQEKALAQARLALESARRAAELDLRAKYQALLQAQAQVEVAAKALAGAENSLAVAQKRLEAGTGTVLEVMQAEVGLLQARRTLEGAKAALLQAYYALWDAMGQDLVGGER</sequence>
<evidence type="ECO:0000313" key="9">
    <source>
        <dbReference type="EMBL" id="APD09425.1"/>
    </source>
</evidence>
<gene>
    <name evidence="9" type="ORF">A0O31_01290</name>
    <name evidence="10" type="ORF">TbrSNM41_20330</name>
</gene>
<evidence type="ECO:0000256" key="4">
    <source>
        <dbReference type="ARBA" id="ARBA00022452"/>
    </source>
</evidence>
<reference evidence="11" key="1">
    <citation type="submission" date="2016-06" db="EMBL/GenBank/DDBJ databases">
        <title>Whole genome sequencing of Thermus brockianus strain GE-1.</title>
        <authorList>
            <person name="Schaefers C."/>
            <person name="Blank S."/>
            <person name="Wiebusch S."/>
            <person name="Elleuche S."/>
            <person name="Antranikian G."/>
        </authorList>
    </citation>
    <scope>NUCLEOTIDE SEQUENCE [LARGE SCALE GENOMIC DNA]</scope>
    <source>
        <strain evidence="11">GE-1</strain>
    </source>
</reference>
<evidence type="ECO:0000256" key="6">
    <source>
        <dbReference type="ARBA" id="ARBA00023136"/>
    </source>
</evidence>
<keyword evidence="6" id="KW-0472">Membrane</keyword>